<comment type="caution">
    <text evidence="3">The sequence shown here is derived from an EMBL/GenBank/DDBJ whole genome shotgun (WGS) entry which is preliminary data.</text>
</comment>
<dbReference type="InterPro" id="IPR003692">
    <property type="entry name" value="Hydantoinase_B"/>
</dbReference>
<dbReference type="Proteomes" id="UP001154061">
    <property type="component" value="Unassembled WGS sequence"/>
</dbReference>
<evidence type="ECO:0000313" key="4">
    <source>
        <dbReference type="Proteomes" id="UP001154061"/>
    </source>
</evidence>
<feature type="region of interest" description="Disordered" evidence="1">
    <location>
        <begin position="569"/>
        <end position="606"/>
    </location>
</feature>
<protein>
    <submittedName>
        <fullName evidence="3">Hydantoinase B/oxoprolinase family protein</fullName>
    </submittedName>
</protein>
<name>A0A9Q4L682_9EURY</name>
<dbReference type="InterPro" id="IPR045079">
    <property type="entry name" value="Oxoprolinase-like"/>
</dbReference>
<feature type="domain" description="Hydantoinase B/oxoprolinase" evidence="2">
    <location>
        <begin position="19"/>
        <end position="537"/>
    </location>
</feature>
<sequence>MSQHAADASPDFVGDHDIDATTLDIIENTLSNTRHEMDRVLETTAISPVIREQSDQFPLIADPQGRMVMGQFGSAIDTIIENAPFGWDELNEGDVIATNDPYMCAGAVSHTPDMLLLRPIFYEGDLVGFGSQWGNLMDVGGKTPGSMPVQATTVFEEGMRLPPVKLHKGGEFDSELLETFAHNTRLPEHAEADIKALAAGTAVAESRVQELCERFGKETYLEACDAILDRTRDGMINLIREFVPEGERYTFEDYVDDDGMGNGPIKLHLEIYREGDTVYLDWEGTDDQVPGTVNFLLNEKMFKMFTGVFLIMAFDPLLTFNDGYYDLFEVNLPEGTVVQPEFPAALGNRLPLMARQFDVLQATFSKLIDGFSVAGSYGTSPNLVYAGTDSEGNDFQMLEILYGGIPARPGGDGLDGHSWWPLFRTVPAEYQEAYYPLTIDEYSTRSDTGGAGEFRGGHGITKVYTFEEDGAITFQDDRAHTYPWGVDGGKHAQTSEKKLVRTDGSEEELPSKVENVAVAAGDKLVFRTAGGGGLGDPLERDPELVAEEVRQGLISTDAAREEYGVVVGDDGTLDEAATEGTRKDQRETRDDLAEFDYGPLPDDDELADRIAAERSEFDDRHN</sequence>
<accession>A0A9Q4L682</accession>
<evidence type="ECO:0000256" key="1">
    <source>
        <dbReference type="SAM" id="MobiDB-lite"/>
    </source>
</evidence>
<evidence type="ECO:0000259" key="2">
    <source>
        <dbReference type="Pfam" id="PF02538"/>
    </source>
</evidence>
<dbReference type="GO" id="GO:0006749">
    <property type="term" value="P:glutathione metabolic process"/>
    <property type="evidence" value="ECO:0007669"/>
    <property type="project" value="TreeGrafter"/>
</dbReference>
<dbReference type="PANTHER" id="PTHR11365">
    <property type="entry name" value="5-OXOPROLINASE RELATED"/>
    <property type="match status" value="1"/>
</dbReference>
<feature type="compositionally biased region" description="Basic and acidic residues" evidence="1">
    <location>
        <begin position="580"/>
        <end position="592"/>
    </location>
</feature>
<proteinExistence type="predicted"/>
<organism evidence="3 4">
    <name type="scientific">Natrinema salsiterrestre</name>
    <dbReference type="NCBI Taxonomy" id="2950540"/>
    <lineage>
        <taxon>Archaea</taxon>
        <taxon>Methanobacteriati</taxon>
        <taxon>Methanobacteriota</taxon>
        <taxon>Stenosarchaea group</taxon>
        <taxon>Halobacteria</taxon>
        <taxon>Halobacteriales</taxon>
        <taxon>Natrialbaceae</taxon>
        <taxon>Natrinema</taxon>
    </lineage>
</organism>
<evidence type="ECO:0000313" key="3">
    <source>
        <dbReference type="EMBL" id="MDF9747658.1"/>
    </source>
</evidence>
<dbReference type="AlphaFoldDB" id="A0A9Q4L682"/>
<dbReference type="GO" id="GO:0017168">
    <property type="term" value="F:5-oxoprolinase (ATP-hydrolyzing) activity"/>
    <property type="evidence" value="ECO:0007669"/>
    <property type="project" value="TreeGrafter"/>
</dbReference>
<dbReference type="GO" id="GO:0005829">
    <property type="term" value="C:cytosol"/>
    <property type="evidence" value="ECO:0007669"/>
    <property type="project" value="TreeGrafter"/>
</dbReference>
<dbReference type="Pfam" id="PF02538">
    <property type="entry name" value="Hydantoinase_B"/>
    <property type="match status" value="1"/>
</dbReference>
<keyword evidence="4" id="KW-1185">Reference proteome</keyword>
<dbReference type="RefSeq" id="WP_277523840.1">
    <property type="nucleotide sequence ID" value="NZ_JAMQOT010000008.1"/>
</dbReference>
<reference evidence="3" key="1">
    <citation type="submission" date="2022-06" db="EMBL/GenBank/DDBJ databases">
        <title>Natrinema sp. a new haloarchaeum isolate from saline soil.</title>
        <authorList>
            <person name="Strakova D."/>
            <person name="Galisteo C."/>
            <person name="Sanchez-Porro C."/>
            <person name="Ventosa A."/>
        </authorList>
    </citation>
    <scope>NUCLEOTIDE SEQUENCE</scope>
    <source>
        <strain evidence="3">S1CR25-10</strain>
    </source>
</reference>
<dbReference type="PANTHER" id="PTHR11365:SF23">
    <property type="entry name" value="HYPOTHETICAL 5-OXOPROLINASE (EUROFUNG)-RELATED"/>
    <property type="match status" value="1"/>
</dbReference>
<dbReference type="EMBL" id="JAMQOT010000008">
    <property type="protein sequence ID" value="MDF9747658.1"/>
    <property type="molecule type" value="Genomic_DNA"/>
</dbReference>
<gene>
    <name evidence="3" type="ORF">NDI89_18935</name>
</gene>